<dbReference type="GO" id="GO:0016936">
    <property type="term" value="F:galactoside binding"/>
    <property type="evidence" value="ECO:0007669"/>
    <property type="project" value="TreeGrafter"/>
</dbReference>
<feature type="compositionally biased region" description="Polar residues" evidence="3">
    <location>
        <begin position="171"/>
        <end position="186"/>
    </location>
</feature>
<evidence type="ECO:0000313" key="5">
    <source>
        <dbReference type="Proteomes" id="UP000887540"/>
    </source>
</evidence>
<dbReference type="Proteomes" id="UP000887540">
    <property type="component" value="Unplaced"/>
</dbReference>
<feature type="domain" description="Galectin" evidence="4">
    <location>
        <begin position="12"/>
        <end position="139"/>
    </location>
</feature>
<sequence length="197" mass="21754">MGFQTIKTPVVPCVLPISGVKLASRICLSGNAFIGTNKYLCIELFAGHDIALCMYAQFGPEKMEMTLNSCIDGIWQNEERMENPFVIGKPFEMKIKNKSKCLKIKVNGKRFQYSHRLPASTISSIGVRGDVRLESISSIICKLLASQPAQQGTSQPAQQVNYDGPPPMYGESTSLTPLNLPPSTMTVEEKQAPKYTY</sequence>
<keyword evidence="1 2" id="KW-0430">Lectin</keyword>
<feature type="compositionally biased region" description="Basic and acidic residues" evidence="3">
    <location>
        <begin position="187"/>
        <end position="197"/>
    </location>
</feature>
<dbReference type="InterPro" id="IPR001079">
    <property type="entry name" value="Galectin_CRD"/>
</dbReference>
<feature type="compositionally biased region" description="Polar residues" evidence="3">
    <location>
        <begin position="151"/>
        <end position="161"/>
    </location>
</feature>
<accession>A0A914CN61</accession>
<dbReference type="InterPro" id="IPR044156">
    <property type="entry name" value="Galectin-like"/>
</dbReference>
<dbReference type="WBParaSite" id="ACRNAN_scaffold12174.g22302.t1">
    <property type="protein sequence ID" value="ACRNAN_scaffold12174.g22302.t1"/>
    <property type="gene ID" value="ACRNAN_scaffold12174.g22302"/>
</dbReference>
<protein>
    <recommendedName>
        <fullName evidence="2">Galectin</fullName>
    </recommendedName>
</protein>
<dbReference type="PANTHER" id="PTHR11346:SF171">
    <property type="entry name" value="GALECTIN"/>
    <property type="match status" value="1"/>
</dbReference>
<dbReference type="SMART" id="SM00276">
    <property type="entry name" value="GLECT"/>
    <property type="match status" value="1"/>
</dbReference>
<dbReference type="SUPFAM" id="SSF49899">
    <property type="entry name" value="Concanavalin A-like lectins/glucanases"/>
    <property type="match status" value="1"/>
</dbReference>
<evidence type="ECO:0000313" key="6">
    <source>
        <dbReference type="WBParaSite" id="ACRNAN_scaffold12174.g22302.t1"/>
    </source>
</evidence>
<dbReference type="Pfam" id="PF00337">
    <property type="entry name" value="Gal-bind_lectin"/>
    <property type="match status" value="1"/>
</dbReference>
<dbReference type="PANTHER" id="PTHR11346">
    <property type="entry name" value="GALECTIN"/>
    <property type="match status" value="1"/>
</dbReference>
<dbReference type="Gene3D" id="2.60.120.200">
    <property type="match status" value="1"/>
</dbReference>
<organism evidence="5 6">
    <name type="scientific">Acrobeloides nanus</name>
    <dbReference type="NCBI Taxonomy" id="290746"/>
    <lineage>
        <taxon>Eukaryota</taxon>
        <taxon>Metazoa</taxon>
        <taxon>Ecdysozoa</taxon>
        <taxon>Nematoda</taxon>
        <taxon>Chromadorea</taxon>
        <taxon>Rhabditida</taxon>
        <taxon>Tylenchina</taxon>
        <taxon>Cephalobomorpha</taxon>
        <taxon>Cephaloboidea</taxon>
        <taxon>Cephalobidae</taxon>
        <taxon>Acrobeloides</taxon>
    </lineage>
</organism>
<dbReference type="GO" id="GO:0030246">
    <property type="term" value="F:carbohydrate binding"/>
    <property type="evidence" value="ECO:0007669"/>
    <property type="project" value="UniProtKB-UniRule"/>
</dbReference>
<keyword evidence="5" id="KW-1185">Reference proteome</keyword>
<name>A0A914CN61_9BILA</name>
<dbReference type="AlphaFoldDB" id="A0A914CN61"/>
<dbReference type="CDD" id="cd00070">
    <property type="entry name" value="GLECT"/>
    <property type="match status" value="1"/>
</dbReference>
<dbReference type="PROSITE" id="PS51304">
    <property type="entry name" value="GALECTIN"/>
    <property type="match status" value="1"/>
</dbReference>
<evidence type="ECO:0000256" key="1">
    <source>
        <dbReference type="ARBA" id="ARBA00022734"/>
    </source>
</evidence>
<evidence type="ECO:0000259" key="4">
    <source>
        <dbReference type="PROSITE" id="PS51304"/>
    </source>
</evidence>
<evidence type="ECO:0000256" key="2">
    <source>
        <dbReference type="RuleBase" id="RU102079"/>
    </source>
</evidence>
<dbReference type="SMART" id="SM00908">
    <property type="entry name" value="Gal-bind_lectin"/>
    <property type="match status" value="1"/>
</dbReference>
<reference evidence="6" key="1">
    <citation type="submission" date="2022-11" db="UniProtKB">
        <authorList>
            <consortium name="WormBaseParasite"/>
        </authorList>
    </citation>
    <scope>IDENTIFICATION</scope>
</reference>
<dbReference type="InterPro" id="IPR013320">
    <property type="entry name" value="ConA-like_dom_sf"/>
</dbReference>
<proteinExistence type="predicted"/>
<evidence type="ECO:0000256" key="3">
    <source>
        <dbReference type="SAM" id="MobiDB-lite"/>
    </source>
</evidence>
<feature type="region of interest" description="Disordered" evidence="3">
    <location>
        <begin position="151"/>
        <end position="197"/>
    </location>
</feature>